<keyword evidence="2" id="KW-0328">Glycosyltransferase</keyword>
<dbReference type="OrthoDB" id="5835829at2759"/>
<keyword evidence="3 4" id="KW-0808">Transferase</keyword>
<dbReference type="SUPFAM" id="SSF53756">
    <property type="entry name" value="UDP-Glycosyltransferase/glycogen phosphorylase"/>
    <property type="match status" value="1"/>
</dbReference>
<proteinExistence type="inferred from homology"/>
<dbReference type="AlphaFoldDB" id="E2BQV7"/>
<dbReference type="PANTHER" id="PTHR48043">
    <property type="entry name" value="EG:EG0003.4 PROTEIN-RELATED"/>
    <property type="match status" value="1"/>
</dbReference>
<dbReference type="Pfam" id="PF00201">
    <property type="entry name" value="UDPGT"/>
    <property type="match status" value="1"/>
</dbReference>
<keyword evidence="5" id="KW-1185">Reference proteome</keyword>
<gene>
    <name evidence="4" type="ORF">EAI_14092</name>
</gene>
<feature type="non-terminal residue" evidence="4">
    <location>
        <position position="1"/>
    </location>
</feature>
<dbReference type="Proteomes" id="UP000008237">
    <property type="component" value="Unassembled WGS sequence"/>
</dbReference>
<reference evidence="4 5" key="1">
    <citation type="journal article" date="2010" name="Science">
        <title>Genomic comparison of the ants Camponotus floridanus and Harpegnathos saltator.</title>
        <authorList>
            <person name="Bonasio R."/>
            <person name="Zhang G."/>
            <person name="Ye C."/>
            <person name="Mutti N.S."/>
            <person name="Fang X."/>
            <person name="Qin N."/>
            <person name="Donahue G."/>
            <person name="Yang P."/>
            <person name="Li Q."/>
            <person name="Li C."/>
            <person name="Zhang P."/>
            <person name="Huang Z."/>
            <person name="Berger S.L."/>
            <person name="Reinberg D."/>
            <person name="Wang J."/>
            <person name="Liebig J."/>
        </authorList>
    </citation>
    <scope>NUCLEOTIDE SEQUENCE [LARGE SCALE GENOMIC DNA]</scope>
    <source>
        <strain evidence="4 5">R22 G/1</strain>
    </source>
</reference>
<evidence type="ECO:0000256" key="3">
    <source>
        <dbReference type="ARBA" id="ARBA00022679"/>
    </source>
</evidence>
<dbReference type="EMBL" id="GL449813">
    <property type="protein sequence ID" value="EFN81911.1"/>
    <property type="molecule type" value="Genomic_DNA"/>
</dbReference>
<dbReference type="OMA" id="ISPTGHH"/>
<evidence type="ECO:0000256" key="1">
    <source>
        <dbReference type="ARBA" id="ARBA00009995"/>
    </source>
</evidence>
<evidence type="ECO:0000313" key="4">
    <source>
        <dbReference type="EMBL" id="EFN81911.1"/>
    </source>
</evidence>
<dbReference type="PANTHER" id="PTHR48043:SF145">
    <property type="entry name" value="FI06409P-RELATED"/>
    <property type="match status" value="1"/>
</dbReference>
<evidence type="ECO:0000313" key="5">
    <source>
        <dbReference type="Proteomes" id="UP000008237"/>
    </source>
</evidence>
<dbReference type="InterPro" id="IPR050271">
    <property type="entry name" value="UDP-glycosyltransferase"/>
</dbReference>
<protein>
    <submittedName>
        <fullName evidence="4">UDP-glucuronosyltransferase 2B1</fullName>
    </submittedName>
</protein>
<evidence type="ECO:0000256" key="2">
    <source>
        <dbReference type="ARBA" id="ARBA00022676"/>
    </source>
</evidence>
<organism evidence="5">
    <name type="scientific">Harpegnathos saltator</name>
    <name type="common">Jerdon's jumping ant</name>
    <dbReference type="NCBI Taxonomy" id="610380"/>
    <lineage>
        <taxon>Eukaryota</taxon>
        <taxon>Metazoa</taxon>
        <taxon>Ecdysozoa</taxon>
        <taxon>Arthropoda</taxon>
        <taxon>Hexapoda</taxon>
        <taxon>Insecta</taxon>
        <taxon>Pterygota</taxon>
        <taxon>Neoptera</taxon>
        <taxon>Endopterygota</taxon>
        <taxon>Hymenoptera</taxon>
        <taxon>Apocrita</taxon>
        <taxon>Aculeata</taxon>
        <taxon>Formicoidea</taxon>
        <taxon>Formicidae</taxon>
        <taxon>Ponerinae</taxon>
        <taxon>Ponerini</taxon>
        <taxon>Harpegnathos</taxon>
    </lineage>
</organism>
<dbReference type="Gene3D" id="3.40.50.2000">
    <property type="entry name" value="Glycogen Phosphorylase B"/>
    <property type="match status" value="1"/>
</dbReference>
<comment type="similarity">
    <text evidence="1">Belongs to the UDP-glycosyltransferase family.</text>
</comment>
<name>E2BQV7_HARSA</name>
<dbReference type="GO" id="GO:0008194">
    <property type="term" value="F:UDP-glycosyltransferase activity"/>
    <property type="evidence" value="ECO:0007669"/>
    <property type="project" value="InterPro"/>
</dbReference>
<accession>E2BQV7</accession>
<dbReference type="InParanoid" id="E2BQV7"/>
<dbReference type="InterPro" id="IPR002213">
    <property type="entry name" value="UDP_glucos_trans"/>
</dbReference>
<sequence>YYFGISPTGHHNTRVFISHGGLMGSLEAFYYGVPVIGIPIFADQYRNVNVLVHKGMGVKLRYENLSEETMNVALSTVLNNPSYMEVTKREVLHFKDRPMTAREIAIF</sequence>